<feature type="region of interest" description="Disordered" evidence="1">
    <location>
        <begin position="244"/>
        <end position="300"/>
    </location>
</feature>
<proteinExistence type="predicted"/>
<evidence type="ECO:0000313" key="3">
    <source>
        <dbReference type="Proteomes" id="UP000001072"/>
    </source>
</evidence>
<dbReference type="Proteomes" id="UP000001072">
    <property type="component" value="Unassembled WGS sequence"/>
</dbReference>
<keyword evidence="3" id="KW-1185">Reference proteome</keyword>
<feature type="compositionally biased region" description="Low complexity" evidence="1">
    <location>
        <begin position="270"/>
        <end position="282"/>
    </location>
</feature>
<dbReference type="GeneID" id="18925067"/>
<dbReference type="HOGENOM" id="CLU_694604_0_0_1"/>
<feature type="compositionally biased region" description="Polar residues" evidence="1">
    <location>
        <begin position="244"/>
        <end position="260"/>
    </location>
</feature>
<name>F4SAR4_MELLP</name>
<feature type="compositionally biased region" description="Pro residues" evidence="1">
    <location>
        <begin position="75"/>
        <end position="90"/>
    </location>
</feature>
<dbReference type="AlphaFoldDB" id="F4SAR4"/>
<accession>F4SAR4</accession>
<feature type="region of interest" description="Disordered" evidence="1">
    <location>
        <begin position="1"/>
        <end position="136"/>
    </location>
</feature>
<sequence>MSNPNDINQFNASVKRTSDRIRGNSTSPPGQPGEATTDGTNLATGSSQPTGSTSTLLAGQARKGQKSKKGASPPSNTPDAPPTGSAPPPGGQSSVDEQSTNASAKEPAPTGDTTGANAIPGSNALGSQGRSATTQAGSLDLAESLAGNQAASTTSTTQLIAPEVINKAGVSNTNLPPPSHQSAQAKFLAGTNTILNRIDKCSPDAIKEWLSSKGYSLVPRLADSTESEVVKTGIVSALVASDTNCQEAPNPSQPVVQPTPATRPVASHRTSATPAPAPTSTSQAVPKGTATPSVVAGNKRSVPNEVFDLTADEESTPADKTEESTSTIKFSDKGIEAHGLVALSKYFASKMTTLDAYIPVSVFNPQWLRQDLLQQTIRPKTIPKLLKPAILHEPSSL</sequence>
<dbReference type="InParanoid" id="F4SAR4"/>
<feature type="compositionally biased region" description="Polar residues" evidence="1">
    <location>
        <begin position="124"/>
        <end position="136"/>
    </location>
</feature>
<gene>
    <name evidence="2" type="ORF">MELLADRAFT_113685</name>
</gene>
<dbReference type="VEuPathDB" id="FungiDB:MELLADRAFT_113685"/>
<organism evidence="3">
    <name type="scientific">Melampsora larici-populina (strain 98AG31 / pathotype 3-4-7)</name>
    <name type="common">Poplar leaf rust fungus</name>
    <dbReference type="NCBI Taxonomy" id="747676"/>
    <lineage>
        <taxon>Eukaryota</taxon>
        <taxon>Fungi</taxon>
        <taxon>Dikarya</taxon>
        <taxon>Basidiomycota</taxon>
        <taxon>Pucciniomycotina</taxon>
        <taxon>Pucciniomycetes</taxon>
        <taxon>Pucciniales</taxon>
        <taxon>Melampsoraceae</taxon>
        <taxon>Melampsora</taxon>
    </lineage>
</organism>
<reference evidence="3" key="1">
    <citation type="journal article" date="2011" name="Proc. Natl. Acad. Sci. U.S.A.">
        <title>Obligate biotrophy features unraveled by the genomic analysis of rust fungi.</title>
        <authorList>
            <person name="Duplessis S."/>
            <person name="Cuomo C.A."/>
            <person name="Lin Y.-C."/>
            <person name="Aerts A."/>
            <person name="Tisserant E."/>
            <person name="Veneault-Fourrey C."/>
            <person name="Joly D.L."/>
            <person name="Hacquard S."/>
            <person name="Amselem J."/>
            <person name="Cantarel B.L."/>
            <person name="Chiu R."/>
            <person name="Coutinho P.M."/>
            <person name="Feau N."/>
            <person name="Field M."/>
            <person name="Frey P."/>
            <person name="Gelhaye E."/>
            <person name="Goldberg J."/>
            <person name="Grabherr M.G."/>
            <person name="Kodira C.D."/>
            <person name="Kohler A."/>
            <person name="Kuees U."/>
            <person name="Lindquist E.A."/>
            <person name="Lucas S.M."/>
            <person name="Mago R."/>
            <person name="Mauceli E."/>
            <person name="Morin E."/>
            <person name="Murat C."/>
            <person name="Pangilinan J.L."/>
            <person name="Park R."/>
            <person name="Pearson M."/>
            <person name="Quesneville H."/>
            <person name="Rouhier N."/>
            <person name="Sakthikumar S."/>
            <person name="Salamov A.A."/>
            <person name="Schmutz J."/>
            <person name="Selles B."/>
            <person name="Shapiro H."/>
            <person name="Tanguay P."/>
            <person name="Tuskan G.A."/>
            <person name="Henrissat B."/>
            <person name="Van de Peer Y."/>
            <person name="Rouze P."/>
            <person name="Ellis J.G."/>
            <person name="Dodds P.N."/>
            <person name="Schein J.E."/>
            <person name="Zhong S."/>
            <person name="Hamelin R.C."/>
            <person name="Grigoriev I.V."/>
            <person name="Szabo L.J."/>
            <person name="Martin F."/>
        </authorList>
    </citation>
    <scope>NUCLEOTIDE SEQUENCE [LARGE SCALE GENOMIC DNA]</scope>
    <source>
        <strain evidence="3">98AG31 / pathotype 3-4-7</strain>
    </source>
</reference>
<feature type="compositionally biased region" description="Polar residues" evidence="1">
    <location>
        <begin position="1"/>
        <end position="15"/>
    </location>
</feature>
<feature type="compositionally biased region" description="Low complexity" evidence="1">
    <location>
        <begin position="44"/>
        <end position="55"/>
    </location>
</feature>
<dbReference type="KEGG" id="mlr:MELLADRAFT_113685"/>
<dbReference type="RefSeq" id="XP_007418469.1">
    <property type="nucleotide sequence ID" value="XM_007418407.1"/>
</dbReference>
<dbReference type="EMBL" id="GL883180">
    <property type="protein sequence ID" value="EGF98272.1"/>
    <property type="molecule type" value="Genomic_DNA"/>
</dbReference>
<protein>
    <submittedName>
        <fullName evidence="2">Uncharacterized protein</fullName>
    </submittedName>
</protein>
<evidence type="ECO:0000256" key="1">
    <source>
        <dbReference type="SAM" id="MobiDB-lite"/>
    </source>
</evidence>
<evidence type="ECO:0000313" key="2">
    <source>
        <dbReference type="EMBL" id="EGF98272.1"/>
    </source>
</evidence>